<sequence length="289" mass="30970">MAEVDDQEEEPVTSKADALALIEEAEAEAAEAEALAAAARARARAARLRREALALADAAEDYGDAAAAAADSADDEDETYYEEPADQDYAEYYDETPGDELHGTGAAEDDEAFEDEDAPPPTGWRRWVPSPAAAATVAAVVLVIGFAAASTYMVLQHRDATRQQRHEAEYVAGAKRGVVSMISLDFTKAKADVQRVIDTSTGPFRDDFQRRANDFIAVVEQSKAITEGTVNAAAVESVGDDSAVVLVAATSRVTNSPPGKEEPPKIWRLRVTVADEGGKYKMSKVEYVP</sequence>
<evidence type="ECO:0000313" key="6">
    <source>
        <dbReference type="Proteomes" id="UP000193990"/>
    </source>
</evidence>
<dbReference type="EMBL" id="LQOK01000047">
    <property type="protein sequence ID" value="ORU96005.1"/>
    <property type="molecule type" value="Genomic_DNA"/>
</dbReference>
<comment type="subcellular location">
    <subcellularLocation>
        <location evidence="1">Membrane</location>
    </subcellularLocation>
</comment>
<evidence type="ECO:0000256" key="1">
    <source>
        <dbReference type="ARBA" id="ARBA00004370"/>
    </source>
</evidence>
<proteinExistence type="predicted"/>
<dbReference type="Proteomes" id="UP000193990">
    <property type="component" value="Unassembled WGS sequence"/>
</dbReference>
<protein>
    <recommendedName>
        <fullName evidence="7">Mce protein</fullName>
    </recommendedName>
</protein>
<dbReference type="AlphaFoldDB" id="A0A1X1QX96"/>
<dbReference type="STRING" id="56425.AWB93_23150"/>
<evidence type="ECO:0000256" key="2">
    <source>
        <dbReference type="ARBA" id="ARBA00023136"/>
    </source>
</evidence>
<reference evidence="5 6" key="1">
    <citation type="submission" date="2016-01" db="EMBL/GenBank/DDBJ databases">
        <title>The new phylogeny of the genus Mycobacterium.</title>
        <authorList>
            <person name="Tarcisio F."/>
            <person name="Conor M."/>
            <person name="Antonella G."/>
            <person name="Elisabetta G."/>
            <person name="Giulia F.S."/>
            <person name="Sara T."/>
            <person name="Anna F."/>
            <person name="Clotilde B."/>
            <person name="Roberto B."/>
            <person name="Veronica D.S."/>
            <person name="Fabio R."/>
            <person name="Monica P."/>
            <person name="Olivier J."/>
            <person name="Enrico T."/>
            <person name="Nicola S."/>
        </authorList>
    </citation>
    <scope>NUCLEOTIDE SEQUENCE [LARGE SCALE GENOMIC DNA]</scope>
    <source>
        <strain evidence="5 6">DSM 44277</strain>
    </source>
</reference>
<feature type="coiled-coil region" evidence="3">
    <location>
        <begin position="15"/>
        <end position="58"/>
    </location>
</feature>
<feature type="transmembrane region" description="Helical" evidence="4">
    <location>
        <begin position="132"/>
        <end position="155"/>
    </location>
</feature>
<dbReference type="PANTHER" id="PTHR37042:SF4">
    <property type="entry name" value="OUTER MEMBRANE PROTEIN RV1973"/>
    <property type="match status" value="1"/>
</dbReference>
<comment type="caution">
    <text evidence="5">The sequence shown here is derived from an EMBL/GenBank/DDBJ whole genome shotgun (WGS) entry which is preliminary data.</text>
</comment>
<keyword evidence="2 4" id="KW-0472">Membrane</keyword>
<gene>
    <name evidence="5" type="ORF">AWB93_23150</name>
</gene>
<evidence type="ECO:0000256" key="4">
    <source>
        <dbReference type="SAM" id="Phobius"/>
    </source>
</evidence>
<evidence type="ECO:0000313" key="5">
    <source>
        <dbReference type="EMBL" id="ORU96005.1"/>
    </source>
</evidence>
<accession>A0A1X1QX96</accession>
<keyword evidence="6" id="KW-1185">Reference proteome</keyword>
<keyword evidence="4" id="KW-0812">Transmembrane</keyword>
<evidence type="ECO:0000256" key="3">
    <source>
        <dbReference type="SAM" id="Coils"/>
    </source>
</evidence>
<evidence type="ECO:0008006" key="7">
    <source>
        <dbReference type="Google" id="ProtNLM"/>
    </source>
</evidence>
<dbReference type="RefSeq" id="WP_085183266.1">
    <property type="nucleotide sequence ID" value="NZ_LQOK01000047.1"/>
</dbReference>
<keyword evidence="3" id="KW-0175">Coiled coil</keyword>
<organism evidence="5 6">
    <name type="scientific">Mycobacterium bohemicum</name>
    <dbReference type="NCBI Taxonomy" id="56425"/>
    <lineage>
        <taxon>Bacteria</taxon>
        <taxon>Bacillati</taxon>
        <taxon>Actinomycetota</taxon>
        <taxon>Actinomycetes</taxon>
        <taxon>Mycobacteriales</taxon>
        <taxon>Mycobacteriaceae</taxon>
        <taxon>Mycobacterium</taxon>
    </lineage>
</organism>
<dbReference type="PANTHER" id="PTHR37042">
    <property type="entry name" value="OUTER MEMBRANE PROTEIN RV1973"/>
    <property type="match status" value="1"/>
</dbReference>
<keyword evidence="4" id="KW-1133">Transmembrane helix</keyword>
<dbReference type="GO" id="GO:0016020">
    <property type="term" value="C:membrane"/>
    <property type="evidence" value="ECO:0007669"/>
    <property type="project" value="UniProtKB-SubCell"/>
</dbReference>
<name>A0A1X1QX96_MYCBE</name>